<dbReference type="InterPro" id="IPR029068">
    <property type="entry name" value="Glyas_Bleomycin-R_OHBP_Dase"/>
</dbReference>
<dbReference type="RefSeq" id="WP_079727724.1">
    <property type="nucleotide sequence ID" value="NZ_FUZP01000001.1"/>
</dbReference>
<name>A0A1T5JPM7_9MICO</name>
<organism evidence="2 3">
    <name type="scientific">Okibacterium fritillariae</name>
    <dbReference type="NCBI Taxonomy" id="123320"/>
    <lineage>
        <taxon>Bacteria</taxon>
        <taxon>Bacillati</taxon>
        <taxon>Actinomycetota</taxon>
        <taxon>Actinomycetes</taxon>
        <taxon>Micrococcales</taxon>
        <taxon>Microbacteriaceae</taxon>
        <taxon>Okibacterium</taxon>
    </lineage>
</organism>
<evidence type="ECO:0000259" key="1">
    <source>
        <dbReference type="PROSITE" id="PS51819"/>
    </source>
</evidence>
<dbReference type="EMBL" id="FUZP01000001">
    <property type="protein sequence ID" value="SKC53326.1"/>
    <property type="molecule type" value="Genomic_DNA"/>
</dbReference>
<dbReference type="GO" id="GO:0051213">
    <property type="term" value="F:dioxygenase activity"/>
    <property type="evidence" value="ECO:0007669"/>
    <property type="project" value="UniProtKB-KW"/>
</dbReference>
<protein>
    <submittedName>
        <fullName evidence="2">Catechol 2,3-dioxygenase</fullName>
    </submittedName>
</protein>
<accession>A0A1T5JPM7</accession>
<dbReference type="Gene3D" id="3.10.180.10">
    <property type="entry name" value="2,3-Dihydroxybiphenyl 1,2-Dioxygenase, domain 1"/>
    <property type="match status" value="1"/>
</dbReference>
<dbReference type="PROSITE" id="PS51819">
    <property type="entry name" value="VOC"/>
    <property type="match status" value="1"/>
</dbReference>
<dbReference type="AlphaFoldDB" id="A0A1T5JPM7"/>
<keyword evidence="2" id="KW-0223">Dioxygenase</keyword>
<dbReference type="CDD" id="cd06587">
    <property type="entry name" value="VOC"/>
    <property type="match status" value="1"/>
</dbReference>
<feature type="domain" description="VOC" evidence="1">
    <location>
        <begin position="5"/>
        <end position="128"/>
    </location>
</feature>
<dbReference type="InterPro" id="IPR037523">
    <property type="entry name" value="VOC_core"/>
</dbReference>
<dbReference type="InterPro" id="IPR004360">
    <property type="entry name" value="Glyas_Fos-R_dOase_dom"/>
</dbReference>
<dbReference type="SUPFAM" id="SSF54593">
    <property type="entry name" value="Glyoxalase/Bleomycin resistance protein/Dihydroxybiphenyl dioxygenase"/>
    <property type="match status" value="1"/>
</dbReference>
<proteinExistence type="predicted"/>
<evidence type="ECO:0000313" key="3">
    <source>
        <dbReference type="Proteomes" id="UP000190857"/>
    </source>
</evidence>
<reference evidence="2 3" key="1">
    <citation type="submission" date="2017-02" db="EMBL/GenBank/DDBJ databases">
        <authorList>
            <person name="Peterson S.W."/>
        </authorList>
    </citation>
    <scope>NUCLEOTIDE SEQUENCE [LARGE SCALE GENOMIC DNA]</scope>
    <source>
        <strain evidence="2 3">VKM Ac-2059</strain>
    </source>
</reference>
<keyword evidence="3" id="KW-1185">Reference proteome</keyword>
<evidence type="ECO:0000313" key="2">
    <source>
        <dbReference type="EMBL" id="SKC53326.1"/>
    </source>
</evidence>
<dbReference type="Pfam" id="PF00903">
    <property type="entry name" value="Glyoxalase"/>
    <property type="match status" value="1"/>
</dbReference>
<dbReference type="STRING" id="123320.SAMN06309945_1754"/>
<sequence length="130" mass="14195">MFTTEAAFSGFSVDDIEAAEAFYRDILGLTVERTEMRTLMVKLPGGGEHVIYPKPTHVPADFTVLNFAVSDVDRAVTELNDLGVVTKIYADDELSGVRTDERGVAKGFGPDIAWFRDPAGNVLSVIKADR</sequence>
<keyword evidence="2" id="KW-0560">Oxidoreductase</keyword>
<dbReference type="OrthoDB" id="9804907at2"/>
<dbReference type="Proteomes" id="UP000190857">
    <property type="component" value="Unassembled WGS sequence"/>
</dbReference>
<gene>
    <name evidence="2" type="ORF">SAMN06309945_1754</name>
</gene>